<name>A0A841T4X4_9BACL</name>
<comment type="caution">
    <text evidence="1">The sequence shown here is derived from an EMBL/GenBank/DDBJ whole genome shotgun (WGS) entry which is preliminary data.</text>
</comment>
<dbReference type="Proteomes" id="UP000535838">
    <property type="component" value="Unassembled WGS sequence"/>
</dbReference>
<proteinExistence type="predicted"/>
<reference evidence="1 2" key="1">
    <citation type="submission" date="2020-08" db="EMBL/GenBank/DDBJ databases">
        <title>Cohnella phylogeny.</title>
        <authorList>
            <person name="Dunlap C."/>
        </authorList>
    </citation>
    <scope>NUCLEOTIDE SEQUENCE [LARGE SCALE GENOMIC DNA]</scope>
    <source>
        <strain evidence="1 2">DSM 25241</strain>
    </source>
</reference>
<protein>
    <submittedName>
        <fullName evidence="1">Uncharacterized protein</fullName>
    </submittedName>
</protein>
<evidence type="ECO:0000313" key="2">
    <source>
        <dbReference type="Proteomes" id="UP000535838"/>
    </source>
</evidence>
<sequence>MSWEQQWEQIERQMADKAKAEPAFAELVKTDFEEAVRQVSGFSIPLAQWEAAAVNPSDTGELSEDDLELVVGGTQSVSGVGSIDLSSMDLESALMMVQSQRAQMLEDALRNQMSNTTGDSQMDLLRLQSLTNKRNEAFDVMTNFIKKMQDSRNSILGNMR</sequence>
<dbReference type="AlphaFoldDB" id="A0A841T4X4"/>
<organism evidence="1 2">
    <name type="scientific">Cohnella thailandensis</name>
    <dbReference type="NCBI Taxonomy" id="557557"/>
    <lineage>
        <taxon>Bacteria</taxon>
        <taxon>Bacillati</taxon>
        <taxon>Bacillota</taxon>
        <taxon>Bacilli</taxon>
        <taxon>Bacillales</taxon>
        <taxon>Paenibacillaceae</taxon>
        <taxon>Cohnella</taxon>
    </lineage>
</organism>
<dbReference type="EMBL" id="JACJVQ010000021">
    <property type="protein sequence ID" value="MBB6637378.1"/>
    <property type="molecule type" value="Genomic_DNA"/>
</dbReference>
<evidence type="ECO:0000313" key="1">
    <source>
        <dbReference type="EMBL" id="MBB6637378.1"/>
    </source>
</evidence>
<accession>A0A841T4X4</accession>
<gene>
    <name evidence="1" type="ORF">H7B67_24885</name>
</gene>
<dbReference type="RefSeq" id="WP_185122662.1">
    <property type="nucleotide sequence ID" value="NZ_JACJVQ010000021.1"/>
</dbReference>
<keyword evidence="2" id="KW-1185">Reference proteome</keyword>